<dbReference type="RefSeq" id="WP_106701528.1">
    <property type="nucleotide sequence ID" value="NZ_CP027666.1"/>
</dbReference>
<sequence>MSHLIKESWLRTGLLAAALGLSVSACVPVALVGGAVAGGTLLMSADRRSSETQTADSTIESAAQEAIVKLLPGRGHVNVNSYYRKVLITGEVPTAQDKQTVEAAVRALPGVQSVVSDLAVMPDSTAIQRSNDGLITSKVRARFVGTNGIPAGSIKIFTERGNTYLMGRLTADEAARATDLAAQTDGVQRVVRVIDLISNAALYGGTNNANATSAAPAVDPAVLPKTGADTAPGVVATPVTQPTIEQPRRPVQVQDLPPLK</sequence>
<feature type="domain" description="BON" evidence="2">
    <location>
        <begin position="55"/>
        <end position="122"/>
    </location>
</feature>
<reference evidence="3 4" key="1">
    <citation type="submission" date="2018-03" db="EMBL/GenBank/DDBJ databases">
        <title>Genome sequencing of Ottowia sp.</title>
        <authorList>
            <person name="Kim S.-J."/>
            <person name="Heo J."/>
            <person name="Kwon S.-W."/>
        </authorList>
    </citation>
    <scope>NUCLEOTIDE SEQUENCE [LARGE SCALE GENOMIC DNA]</scope>
    <source>
        <strain evidence="3 4">KADR8-3</strain>
    </source>
</reference>
<dbReference type="Proteomes" id="UP000239709">
    <property type="component" value="Chromosome"/>
</dbReference>
<dbReference type="KEGG" id="otk:C6570_01830"/>
<dbReference type="EMBL" id="CP027666">
    <property type="protein sequence ID" value="AVO33131.1"/>
    <property type="molecule type" value="Genomic_DNA"/>
</dbReference>
<feature type="domain" description="BON" evidence="2">
    <location>
        <begin position="131"/>
        <end position="198"/>
    </location>
</feature>
<dbReference type="AlphaFoldDB" id="A0A2S0MBF8"/>
<proteinExistence type="predicted"/>
<evidence type="ECO:0000313" key="3">
    <source>
        <dbReference type="EMBL" id="AVO33131.1"/>
    </source>
</evidence>
<organism evidence="3 4">
    <name type="scientific">Ottowia oryzae</name>
    <dbReference type="NCBI Taxonomy" id="2109914"/>
    <lineage>
        <taxon>Bacteria</taxon>
        <taxon>Pseudomonadati</taxon>
        <taxon>Pseudomonadota</taxon>
        <taxon>Betaproteobacteria</taxon>
        <taxon>Burkholderiales</taxon>
        <taxon>Comamonadaceae</taxon>
        <taxon>Ottowia</taxon>
    </lineage>
</organism>
<evidence type="ECO:0000313" key="4">
    <source>
        <dbReference type="Proteomes" id="UP000239709"/>
    </source>
</evidence>
<evidence type="ECO:0000256" key="1">
    <source>
        <dbReference type="ARBA" id="ARBA00022729"/>
    </source>
</evidence>
<dbReference type="SMART" id="SM00749">
    <property type="entry name" value="BON"/>
    <property type="match status" value="2"/>
</dbReference>
<dbReference type="Pfam" id="PF04972">
    <property type="entry name" value="BON"/>
    <property type="match status" value="2"/>
</dbReference>
<dbReference type="PANTHER" id="PTHR34606">
    <property type="entry name" value="BON DOMAIN-CONTAINING PROTEIN"/>
    <property type="match status" value="1"/>
</dbReference>
<gene>
    <name evidence="3" type="ORF">C6570_01830</name>
</gene>
<keyword evidence="4" id="KW-1185">Reference proteome</keyword>
<dbReference type="InterPro" id="IPR051686">
    <property type="entry name" value="Lipoprotein_DolP"/>
</dbReference>
<evidence type="ECO:0000259" key="2">
    <source>
        <dbReference type="PROSITE" id="PS50914"/>
    </source>
</evidence>
<name>A0A2S0MBF8_9BURK</name>
<dbReference type="Gene3D" id="3.30.1340.30">
    <property type="match status" value="1"/>
</dbReference>
<dbReference type="OrthoDB" id="5294487at2"/>
<protein>
    <submittedName>
        <fullName evidence="3">Transporter</fullName>
    </submittedName>
</protein>
<dbReference type="PANTHER" id="PTHR34606:SF4">
    <property type="entry name" value="OUTER MEMBRANE LIPOPROTEIN DOLP"/>
    <property type="match status" value="1"/>
</dbReference>
<keyword evidence="1" id="KW-0732">Signal</keyword>
<accession>A0A2S0MBF8</accession>
<dbReference type="InterPro" id="IPR014004">
    <property type="entry name" value="Transpt-assoc_nodulatn_dom_bac"/>
</dbReference>
<dbReference type="PROSITE" id="PS50914">
    <property type="entry name" value="BON"/>
    <property type="match status" value="2"/>
</dbReference>
<dbReference type="InterPro" id="IPR007055">
    <property type="entry name" value="BON_dom"/>
</dbReference>
<dbReference type="PROSITE" id="PS51257">
    <property type="entry name" value="PROKAR_LIPOPROTEIN"/>
    <property type="match status" value="1"/>
</dbReference>